<evidence type="ECO:0000256" key="1">
    <source>
        <dbReference type="SAM" id="MobiDB-lite"/>
    </source>
</evidence>
<keyword evidence="2" id="KW-0732">Signal</keyword>
<proteinExistence type="predicted"/>
<protein>
    <submittedName>
        <fullName evidence="3">Uncharacterized protein</fullName>
    </submittedName>
</protein>
<reference evidence="3 4" key="1">
    <citation type="submission" date="2024-01" db="EMBL/GenBank/DDBJ databases">
        <title>A draft genome for the cacao thread blight pathogen Marasmiellus scandens.</title>
        <authorList>
            <person name="Baruah I.K."/>
            <person name="Leung J."/>
            <person name="Bukari Y."/>
            <person name="Amoako-Attah I."/>
            <person name="Meinhardt L.W."/>
            <person name="Bailey B.A."/>
            <person name="Cohen S.P."/>
        </authorList>
    </citation>
    <scope>NUCLEOTIDE SEQUENCE [LARGE SCALE GENOMIC DNA]</scope>
    <source>
        <strain evidence="3 4">GH-19</strain>
    </source>
</reference>
<dbReference type="PANTHER" id="PTHR36578:SF1">
    <property type="entry name" value="APPLE DOMAIN-CONTAINING PROTEIN"/>
    <property type="match status" value="1"/>
</dbReference>
<evidence type="ECO:0000256" key="2">
    <source>
        <dbReference type="SAM" id="SignalP"/>
    </source>
</evidence>
<evidence type="ECO:0000313" key="4">
    <source>
        <dbReference type="Proteomes" id="UP001498398"/>
    </source>
</evidence>
<organism evidence="3 4">
    <name type="scientific">Marasmiellus scandens</name>
    <dbReference type="NCBI Taxonomy" id="2682957"/>
    <lineage>
        <taxon>Eukaryota</taxon>
        <taxon>Fungi</taxon>
        <taxon>Dikarya</taxon>
        <taxon>Basidiomycota</taxon>
        <taxon>Agaricomycotina</taxon>
        <taxon>Agaricomycetes</taxon>
        <taxon>Agaricomycetidae</taxon>
        <taxon>Agaricales</taxon>
        <taxon>Marasmiineae</taxon>
        <taxon>Omphalotaceae</taxon>
        <taxon>Marasmiellus</taxon>
    </lineage>
</organism>
<sequence>MFSLARLATIATLAISFAEGSFVARENGVMTDMDSILAAATSVDQKSGPSPDAPPQLPPAKTSVTIIDGTHVNSTVDAVAANGVTVSRRSKAKRGYGGLLNHRRGLTTRDSDPSPDPRYEQVFDVNGDQHDGSIQGTAYLTYTVVDNSTYNIQDCLHFCDRVRDCVFVNLYYEFNNPLLDFVFSEKSNLKCAAYADRHIASEKTNQGGQQLEDPPADLSYITGSSGWALKVIPEPAVPAGYSKMFGPSGGANNADGYMGYVFLDRFDVQACANLCDARDPDPHGGRCKFFNIWRAVVDGKPSTYTCSMYSEVTDETTAVNSGQGSLQVTESRGYALTKALPQNCVLQN</sequence>
<feature type="region of interest" description="Disordered" evidence="1">
    <location>
        <begin position="42"/>
        <end position="61"/>
    </location>
</feature>
<feature type="signal peptide" evidence="2">
    <location>
        <begin position="1"/>
        <end position="20"/>
    </location>
</feature>
<comment type="caution">
    <text evidence="3">The sequence shown here is derived from an EMBL/GenBank/DDBJ whole genome shotgun (WGS) entry which is preliminary data.</text>
</comment>
<keyword evidence="4" id="KW-1185">Reference proteome</keyword>
<dbReference type="PANTHER" id="PTHR36578">
    <property type="entry name" value="CHROMOSOME 15, WHOLE GENOME SHOTGUN SEQUENCE"/>
    <property type="match status" value="1"/>
</dbReference>
<dbReference type="EMBL" id="JBANRG010000014">
    <property type="protein sequence ID" value="KAK7460914.1"/>
    <property type="molecule type" value="Genomic_DNA"/>
</dbReference>
<name>A0ABR1JLU5_9AGAR</name>
<gene>
    <name evidence="3" type="ORF">VKT23_008842</name>
</gene>
<dbReference type="Proteomes" id="UP001498398">
    <property type="component" value="Unassembled WGS sequence"/>
</dbReference>
<feature type="chain" id="PRO_5046460588" evidence="2">
    <location>
        <begin position="21"/>
        <end position="348"/>
    </location>
</feature>
<accession>A0ABR1JLU5</accession>
<evidence type="ECO:0000313" key="3">
    <source>
        <dbReference type="EMBL" id="KAK7460914.1"/>
    </source>
</evidence>